<dbReference type="Proteomes" id="UP001418222">
    <property type="component" value="Unassembled WGS sequence"/>
</dbReference>
<evidence type="ECO:0000259" key="1">
    <source>
        <dbReference type="Pfam" id="PF07727"/>
    </source>
</evidence>
<organism evidence="2 3">
    <name type="scientific">Platanthera zijinensis</name>
    <dbReference type="NCBI Taxonomy" id="2320716"/>
    <lineage>
        <taxon>Eukaryota</taxon>
        <taxon>Viridiplantae</taxon>
        <taxon>Streptophyta</taxon>
        <taxon>Embryophyta</taxon>
        <taxon>Tracheophyta</taxon>
        <taxon>Spermatophyta</taxon>
        <taxon>Magnoliopsida</taxon>
        <taxon>Liliopsida</taxon>
        <taxon>Asparagales</taxon>
        <taxon>Orchidaceae</taxon>
        <taxon>Orchidoideae</taxon>
        <taxon>Orchideae</taxon>
        <taxon>Orchidinae</taxon>
        <taxon>Platanthera</taxon>
    </lineage>
</organism>
<comment type="caution">
    <text evidence="2">The sequence shown here is derived from an EMBL/GenBank/DDBJ whole genome shotgun (WGS) entry which is preliminary data.</text>
</comment>
<name>A0AAP0C572_9ASPA</name>
<proteinExistence type="predicted"/>
<dbReference type="EMBL" id="JBBWWQ010000001">
    <property type="protein sequence ID" value="KAK8957729.1"/>
    <property type="molecule type" value="Genomic_DNA"/>
</dbReference>
<accession>A0AAP0C572</accession>
<gene>
    <name evidence="2" type="ORF">KSP39_PZI001285</name>
</gene>
<dbReference type="InterPro" id="IPR013103">
    <property type="entry name" value="RVT_2"/>
</dbReference>
<feature type="domain" description="Reverse transcriptase Ty1/copia-type" evidence="1">
    <location>
        <begin position="1"/>
        <end position="144"/>
    </location>
</feature>
<dbReference type="CDD" id="cd09272">
    <property type="entry name" value="RNase_HI_RT_Ty1"/>
    <property type="match status" value="1"/>
</dbReference>
<dbReference type="SUPFAM" id="SSF56672">
    <property type="entry name" value="DNA/RNA polymerases"/>
    <property type="match status" value="1"/>
</dbReference>
<sequence>MQQPPGFETTGESQACRLQKALYGLKQSQQAWFEKFSKVLRDIGFTRSSADFSLFTRHRPTGTVLLLVYVDDIIITGDDSQGIQTVKVHLNSVFQTKDLGPLRYFLGLKVARRPDGLTLSQRKYCLDLLHDAGLSGCKPSDNPMDVKHKLCAQASDSDLLLQNPEYYRRLVGKLIYLTVTRPDISFVVGLVSRYMHSPRRSHLQAVERILRYLKTAPGQGLVYRTSSSAPTLVAYSDADSLDDRRSTSGFCTNFGGHLVTWRSKKQSVVARSSAEAEYRAMTSIVSELTWLESLLTDLGVKLPSPAPLLCDSQAAIHIAKNPVFHERTKHIEVDCQFVREKVQMKKLDLKHVPGLEQVADVLTKALSKALFYQCLSKLGAYDLYAPACGGVLE</sequence>
<dbReference type="AlphaFoldDB" id="A0AAP0C572"/>
<dbReference type="InterPro" id="IPR043502">
    <property type="entry name" value="DNA/RNA_pol_sf"/>
</dbReference>
<protein>
    <recommendedName>
        <fullName evidence="1">Reverse transcriptase Ty1/copia-type domain-containing protein</fullName>
    </recommendedName>
</protein>
<reference evidence="2 3" key="1">
    <citation type="journal article" date="2022" name="Nat. Plants">
        <title>Genomes of leafy and leafless Platanthera orchids illuminate the evolution of mycoheterotrophy.</title>
        <authorList>
            <person name="Li M.H."/>
            <person name="Liu K.W."/>
            <person name="Li Z."/>
            <person name="Lu H.C."/>
            <person name="Ye Q.L."/>
            <person name="Zhang D."/>
            <person name="Wang J.Y."/>
            <person name="Li Y.F."/>
            <person name="Zhong Z.M."/>
            <person name="Liu X."/>
            <person name="Yu X."/>
            <person name="Liu D.K."/>
            <person name="Tu X.D."/>
            <person name="Liu B."/>
            <person name="Hao Y."/>
            <person name="Liao X.Y."/>
            <person name="Jiang Y.T."/>
            <person name="Sun W.H."/>
            <person name="Chen J."/>
            <person name="Chen Y.Q."/>
            <person name="Ai Y."/>
            <person name="Zhai J.W."/>
            <person name="Wu S.S."/>
            <person name="Zhou Z."/>
            <person name="Hsiao Y.Y."/>
            <person name="Wu W.L."/>
            <person name="Chen Y.Y."/>
            <person name="Lin Y.F."/>
            <person name="Hsu J.L."/>
            <person name="Li C.Y."/>
            <person name="Wang Z.W."/>
            <person name="Zhao X."/>
            <person name="Zhong W.Y."/>
            <person name="Ma X.K."/>
            <person name="Ma L."/>
            <person name="Huang J."/>
            <person name="Chen G.Z."/>
            <person name="Huang M.Z."/>
            <person name="Huang L."/>
            <person name="Peng D.H."/>
            <person name="Luo Y.B."/>
            <person name="Zou S.Q."/>
            <person name="Chen S.P."/>
            <person name="Lan S."/>
            <person name="Tsai W.C."/>
            <person name="Van de Peer Y."/>
            <person name="Liu Z.J."/>
        </authorList>
    </citation>
    <scope>NUCLEOTIDE SEQUENCE [LARGE SCALE GENOMIC DNA]</scope>
    <source>
        <strain evidence="2">Lor287</strain>
    </source>
</reference>
<dbReference type="PANTHER" id="PTHR11439:SF470">
    <property type="entry name" value="CYSTEINE-RICH RLK (RECEPTOR-LIKE PROTEIN KINASE) 8"/>
    <property type="match status" value="1"/>
</dbReference>
<evidence type="ECO:0000313" key="3">
    <source>
        <dbReference type="Proteomes" id="UP001418222"/>
    </source>
</evidence>
<dbReference type="Pfam" id="PF07727">
    <property type="entry name" value="RVT_2"/>
    <property type="match status" value="1"/>
</dbReference>
<evidence type="ECO:0000313" key="2">
    <source>
        <dbReference type="EMBL" id="KAK8957729.1"/>
    </source>
</evidence>
<dbReference type="PANTHER" id="PTHR11439">
    <property type="entry name" value="GAG-POL-RELATED RETROTRANSPOSON"/>
    <property type="match status" value="1"/>
</dbReference>
<keyword evidence="3" id="KW-1185">Reference proteome</keyword>